<dbReference type="GeneID" id="14211738"/>
<organism evidence="1 2">
    <name type="scientific">Caldisphaera lagunensis (strain DSM 15908 / JCM 11604 / ANMR 0165 / IC-154)</name>
    <dbReference type="NCBI Taxonomy" id="1056495"/>
    <lineage>
        <taxon>Archaea</taxon>
        <taxon>Thermoproteota</taxon>
        <taxon>Thermoprotei</taxon>
        <taxon>Acidilobales</taxon>
        <taxon>Caldisphaeraceae</taxon>
        <taxon>Caldisphaera</taxon>
    </lineage>
</organism>
<accession>L0A9Z6</accession>
<dbReference type="eggNOG" id="arCOG00569">
    <property type="taxonomic scope" value="Archaea"/>
</dbReference>
<evidence type="ECO:0000313" key="1">
    <source>
        <dbReference type="EMBL" id="AFZ70244.1"/>
    </source>
</evidence>
<reference evidence="2" key="1">
    <citation type="submission" date="2012-03" db="EMBL/GenBank/DDBJ databases">
        <title>Complete genome of Caldisphaera lagunensis DSM 15908.</title>
        <authorList>
            <person name="Lucas S."/>
            <person name="Copeland A."/>
            <person name="Lapidus A."/>
            <person name="Glavina del Rio T."/>
            <person name="Dalin E."/>
            <person name="Tice H."/>
            <person name="Bruce D."/>
            <person name="Goodwin L."/>
            <person name="Pitluck S."/>
            <person name="Peters L."/>
            <person name="Mikhailova N."/>
            <person name="Teshima H."/>
            <person name="Kyrpides N."/>
            <person name="Mavromatis K."/>
            <person name="Ivanova N."/>
            <person name="Brettin T."/>
            <person name="Detter J.C."/>
            <person name="Han C."/>
            <person name="Larimer F."/>
            <person name="Land M."/>
            <person name="Hauser L."/>
            <person name="Markowitz V."/>
            <person name="Cheng J.-F."/>
            <person name="Hugenholtz P."/>
            <person name="Woyke T."/>
            <person name="Wu D."/>
            <person name="Spring S."/>
            <person name="Schroeder M."/>
            <person name="Brambilla E."/>
            <person name="Klenk H.-P."/>
            <person name="Eisen J.A."/>
        </authorList>
    </citation>
    <scope>NUCLEOTIDE SEQUENCE [LARGE SCALE GENOMIC DNA]</scope>
    <source>
        <strain evidence="2">DSM 15908 / JCM 11604 / IC-154</strain>
    </source>
</reference>
<proteinExistence type="predicted"/>
<evidence type="ECO:0000313" key="2">
    <source>
        <dbReference type="Proteomes" id="UP000010469"/>
    </source>
</evidence>
<gene>
    <name evidence="1" type="ordered locus">Calag_0478</name>
</gene>
<dbReference type="RefSeq" id="WP_015232142.1">
    <property type="nucleotide sequence ID" value="NC_019791.1"/>
</dbReference>
<dbReference type="KEGG" id="clg:Calag_0478"/>
<dbReference type="EMBL" id="CP003378">
    <property type="protein sequence ID" value="AFZ70244.1"/>
    <property type="molecule type" value="Genomic_DNA"/>
</dbReference>
<sequence length="188" mass="21692">MNNCKPNKDFMRNIVNIVVSEYSGKISSNVVEDIKKRLGYAEAKYKFSIYGGNPLKIIDYLKSEDWNDLVSYVKSIHVEDLLKSILERLYNEYKNNCQEVSEFAKNLSESLNSNQEKKDNISFESIVNSLKLYGYQPEVMEKEVMFKDGNVSVRILLNDGSLSYTICKEGKAQNLDSIMQRTNKIKEI</sequence>
<dbReference type="AlphaFoldDB" id="L0A9Z6"/>
<dbReference type="STRING" id="1056495.Calag_0478"/>
<dbReference type="HOGENOM" id="CLU_118413_0_0_2"/>
<dbReference type="InParanoid" id="L0A9Z6"/>
<keyword evidence="2" id="KW-1185">Reference proteome</keyword>
<dbReference type="OrthoDB" id="19374at2157"/>
<protein>
    <submittedName>
        <fullName evidence="1">Uncharacterized protein</fullName>
    </submittedName>
</protein>
<name>L0A9Z6_CALLD</name>
<dbReference type="Proteomes" id="UP000010469">
    <property type="component" value="Chromosome"/>
</dbReference>